<feature type="signal peptide" evidence="5">
    <location>
        <begin position="1"/>
        <end position="21"/>
    </location>
</feature>
<reference evidence="7" key="3">
    <citation type="submission" date="2025-09" db="UniProtKB">
        <authorList>
            <consortium name="Ensembl"/>
        </authorList>
    </citation>
    <scope>IDENTIFICATION</scope>
</reference>
<dbReference type="GO" id="GO:0007166">
    <property type="term" value="P:cell surface receptor signaling pathway"/>
    <property type="evidence" value="ECO:0007669"/>
    <property type="project" value="TreeGrafter"/>
</dbReference>
<name>A0A452QL58_URSAM</name>
<dbReference type="Gene3D" id="2.60.40.10">
    <property type="entry name" value="Immunoglobulins"/>
    <property type="match status" value="4"/>
</dbReference>
<dbReference type="PANTHER" id="PTHR11481">
    <property type="entry name" value="IMMUNOGLOBULIN FC RECEPTOR"/>
    <property type="match status" value="1"/>
</dbReference>
<reference evidence="8" key="1">
    <citation type="submission" date="2016-06" db="EMBL/GenBank/DDBJ databases">
        <title>De novo assembly and RNA-Seq shows season-dependent expression and editing in black bear kidneys.</title>
        <authorList>
            <person name="Korstanje R."/>
            <person name="Srivastava A."/>
            <person name="Sarsani V.K."/>
            <person name="Sheehan S.M."/>
            <person name="Seger R.L."/>
            <person name="Barter M.E."/>
            <person name="Lindqvist C."/>
            <person name="Brody L.C."/>
            <person name="Mullikin J.C."/>
        </authorList>
    </citation>
    <scope>NUCLEOTIDE SEQUENCE [LARGE SCALE GENOMIC DNA]</scope>
</reference>
<organism evidence="7 8">
    <name type="scientific">Ursus americanus</name>
    <name type="common">American black bear</name>
    <name type="synonym">Euarctos americanus</name>
    <dbReference type="NCBI Taxonomy" id="9643"/>
    <lineage>
        <taxon>Eukaryota</taxon>
        <taxon>Metazoa</taxon>
        <taxon>Chordata</taxon>
        <taxon>Craniata</taxon>
        <taxon>Vertebrata</taxon>
        <taxon>Euteleostomi</taxon>
        <taxon>Mammalia</taxon>
        <taxon>Eutheria</taxon>
        <taxon>Laurasiatheria</taxon>
        <taxon>Carnivora</taxon>
        <taxon>Caniformia</taxon>
        <taxon>Ursidae</taxon>
        <taxon>Ursus</taxon>
    </lineage>
</organism>
<evidence type="ECO:0000256" key="3">
    <source>
        <dbReference type="ARBA" id="ARBA00023319"/>
    </source>
</evidence>
<evidence type="ECO:0000313" key="7">
    <source>
        <dbReference type="Ensembl" id="ENSUAMP00000005996.1"/>
    </source>
</evidence>
<dbReference type="PANTHER" id="PTHR11481:SF64">
    <property type="entry name" value="FC RECEPTOR-LIKE PROTEIN 4"/>
    <property type="match status" value="1"/>
</dbReference>
<dbReference type="PROSITE" id="PS50835">
    <property type="entry name" value="IG_LIKE"/>
    <property type="match status" value="4"/>
</dbReference>
<dbReference type="OMA" id="YQHYWRE"/>
<dbReference type="GeneTree" id="ENSGT01050000244808"/>
<dbReference type="AlphaFoldDB" id="A0A452QL58"/>
<dbReference type="GO" id="GO:0006955">
    <property type="term" value="P:immune response"/>
    <property type="evidence" value="ECO:0007669"/>
    <property type="project" value="TreeGrafter"/>
</dbReference>
<feature type="compositionally biased region" description="Basic and acidic residues" evidence="4">
    <location>
        <begin position="444"/>
        <end position="453"/>
    </location>
</feature>
<dbReference type="SUPFAM" id="SSF48726">
    <property type="entry name" value="Immunoglobulin"/>
    <property type="match status" value="4"/>
</dbReference>
<evidence type="ECO:0000256" key="4">
    <source>
        <dbReference type="SAM" id="MobiDB-lite"/>
    </source>
</evidence>
<feature type="domain" description="Ig-like" evidence="6">
    <location>
        <begin position="18"/>
        <end position="92"/>
    </location>
</feature>
<dbReference type="InterPro" id="IPR050488">
    <property type="entry name" value="Ig_Fc_receptor"/>
</dbReference>
<dbReference type="InterPro" id="IPR003599">
    <property type="entry name" value="Ig_sub"/>
</dbReference>
<dbReference type="SMART" id="SM00409">
    <property type="entry name" value="IG"/>
    <property type="match status" value="4"/>
</dbReference>
<dbReference type="InterPro" id="IPR003598">
    <property type="entry name" value="Ig_sub2"/>
</dbReference>
<dbReference type="InterPro" id="IPR013151">
    <property type="entry name" value="Immunoglobulin_dom"/>
</dbReference>
<evidence type="ECO:0000313" key="8">
    <source>
        <dbReference type="Proteomes" id="UP000291022"/>
    </source>
</evidence>
<evidence type="ECO:0000259" key="6">
    <source>
        <dbReference type="PROSITE" id="PS50835"/>
    </source>
</evidence>
<dbReference type="GO" id="GO:0009897">
    <property type="term" value="C:external side of plasma membrane"/>
    <property type="evidence" value="ECO:0007669"/>
    <property type="project" value="TreeGrafter"/>
</dbReference>
<dbReference type="Proteomes" id="UP000291022">
    <property type="component" value="Unassembled WGS sequence"/>
</dbReference>
<evidence type="ECO:0000256" key="1">
    <source>
        <dbReference type="ARBA" id="ARBA00022729"/>
    </source>
</evidence>
<protein>
    <recommendedName>
        <fullName evidence="6">Ig-like domain-containing protein</fullName>
    </recommendedName>
</protein>
<feature type="domain" description="Ig-like" evidence="6">
    <location>
        <begin position="189"/>
        <end position="267"/>
    </location>
</feature>
<keyword evidence="2" id="KW-1015">Disulfide bond</keyword>
<feature type="region of interest" description="Disordered" evidence="4">
    <location>
        <begin position="433"/>
        <end position="453"/>
    </location>
</feature>
<feature type="domain" description="Ig-like" evidence="6">
    <location>
        <begin position="97"/>
        <end position="162"/>
    </location>
</feature>
<keyword evidence="8" id="KW-1185">Reference proteome</keyword>
<dbReference type="InterPro" id="IPR007110">
    <property type="entry name" value="Ig-like_dom"/>
</dbReference>
<dbReference type="Ensembl" id="ENSUAMT00000006792.1">
    <property type="protein sequence ID" value="ENSUAMP00000005996.1"/>
    <property type="gene ID" value="ENSUAMG00000005295.1"/>
</dbReference>
<dbReference type="STRING" id="9643.ENSUAMP00000005996"/>
<reference evidence="7" key="2">
    <citation type="submission" date="2025-08" db="UniProtKB">
        <authorList>
            <consortium name="Ensembl"/>
        </authorList>
    </citation>
    <scope>IDENTIFICATION</scope>
</reference>
<dbReference type="SMART" id="SM00408">
    <property type="entry name" value="IGc2"/>
    <property type="match status" value="3"/>
</dbReference>
<feature type="chain" id="PRO_5019526193" description="Ig-like domain-containing protein" evidence="5">
    <location>
        <begin position="22"/>
        <end position="499"/>
    </location>
</feature>
<dbReference type="InterPro" id="IPR013783">
    <property type="entry name" value="Ig-like_fold"/>
</dbReference>
<keyword evidence="3" id="KW-0393">Immunoglobulin domain</keyword>
<evidence type="ECO:0000256" key="2">
    <source>
        <dbReference type="ARBA" id="ARBA00023157"/>
    </source>
</evidence>
<dbReference type="InterPro" id="IPR036179">
    <property type="entry name" value="Ig-like_dom_sf"/>
</dbReference>
<dbReference type="Pfam" id="PF13927">
    <property type="entry name" value="Ig_3"/>
    <property type="match status" value="1"/>
</dbReference>
<sequence length="499" mass="55014">MLLWASLLVLGKSALPKPVISLHPPWTTVFKGEAVTLTCNASRVHAAENIKRYWWYLGAQTLREIPGNTLKARVSGTYKCQIQGSSPSDGVSLIFSSDLLILQTPHSVFEGDTLTLRCQVKGREKLAAVKYSWNGNVIFTSRNSQDLLIPQASLNNSGNYQCIGFLEGNHYTYRSNNRIIKIQELFSRPKLEVTPPQPTEGGPVNLSCQTELRLERSDTLLSFIFFRDPGVMLSNWSRSPEVQLTAIWREDSGSYWCVVAAVVPSIRKHSLPLQVRVQGVPVSGALLETQPQGGRLLAGERLVLVCSVAEGTGDTTFSWHREDTGERLGSKRQRSRRAELEIPAVRGSHAGRYYCTADNGHSLARSGALNVTVTGPASHQGMPRDCLPLTLEISQRTARVGAIPSTEGRRPSPVSCGWHFKREKRLAELRAAGGAPPFQTHRPRNPEGLRRRESCFPMKEKGYWKGVLGEPKAALPEEGSEASVGNAPLSVKAFLFPLE</sequence>
<evidence type="ECO:0000256" key="5">
    <source>
        <dbReference type="SAM" id="SignalP"/>
    </source>
</evidence>
<dbReference type="Pfam" id="PF00047">
    <property type="entry name" value="ig"/>
    <property type="match status" value="1"/>
</dbReference>
<proteinExistence type="predicted"/>
<accession>A0A452QL58</accession>
<dbReference type="GO" id="GO:0004888">
    <property type="term" value="F:transmembrane signaling receptor activity"/>
    <property type="evidence" value="ECO:0007669"/>
    <property type="project" value="TreeGrafter"/>
</dbReference>
<keyword evidence="1 5" id="KW-0732">Signal</keyword>
<feature type="domain" description="Ig-like" evidence="6">
    <location>
        <begin position="281"/>
        <end position="372"/>
    </location>
</feature>
<dbReference type="Pfam" id="PF13895">
    <property type="entry name" value="Ig_2"/>
    <property type="match status" value="1"/>
</dbReference>